<evidence type="ECO:0000256" key="1">
    <source>
        <dbReference type="ARBA" id="ARBA00000900"/>
    </source>
</evidence>
<evidence type="ECO:0000256" key="8">
    <source>
        <dbReference type="ARBA" id="ARBA00022679"/>
    </source>
</evidence>
<comment type="similarity">
    <text evidence="4 15">Belongs to the LTN1 family.</text>
</comment>
<evidence type="ECO:0000256" key="13">
    <source>
        <dbReference type="ARBA" id="ARBA00022833"/>
    </source>
</evidence>
<comment type="function">
    <text evidence="15">E3 ubiquitin-protein ligase. Component of the ribosome quality control complex (RQC), a ribosome-associated complex that mediates ubiquitination and extraction of incompletely synthesized nascent chains for proteasomal degradation.</text>
</comment>
<keyword evidence="18" id="KW-1185">Reference proteome</keyword>
<dbReference type="SUPFAM" id="SSF57850">
    <property type="entry name" value="RING/U-box"/>
    <property type="match status" value="1"/>
</dbReference>
<comment type="pathway">
    <text evidence="3 15">Protein modification; protein ubiquitination.</text>
</comment>
<feature type="domain" description="RING-type" evidence="16">
    <location>
        <begin position="1576"/>
        <end position="1622"/>
    </location>
</feature>
<evidence type="ECO:0000256" key="6">
    <source>
        <dbReference type="ARBA" id="ARBA00017157"/>
    </source>
</evidence>
<dbReference type="InterPro" id="IPR054476">
    <property type="entry name" value="Ltn1_N"/>
</dbReference>
<keyword evidence="7" id="KW-0963">Cytoplasm</keyword>
<evidence type="ECO:0000313" key="17">
    <source>
        <dbReference type="EMBL" id="KAK8227533.1"/>
    </source>
</evidence>
<dbReference type="Pfam" id="PF22999">
    <property type="entry name" value="LTN1_E3_ligase_6th"/>
    <property type="match status" value="1"/>
</dbReference>
<comment type="catalytic activity">
    <reaction evidence="1 15">
        <text>S-ubiquitinyl-[E2 ubiquitin-conjugating enzyme]-L-cysteine + [acceptor protein]-L-lysine = [E2 ubiquitin-conjugating enzyme]-L-cysteine + N(6)-ubiquitinyl-[acceptor protein]-L-lysine.</text>
        <dbReference type="EC" id="2.3.2.27"/>
    </reaction>
</comment>
<comment type="caution">
    <text evidence="17">The sequence shown here is derived from an EMBL/GenBank/DDBJ whole genome shotgun (WGS) entry which is preliminary data.</text>
</comment>
<comment type="subunit">
    <text evidence="15">Component of the ribosome quality control complex (RQC).</text>
</comment>
<evidence type="ECO:0000256" key="11">
    <source>
        <dbReference type="ARBA" id="ARBA00022771"/>
    </source>
</evidence>
<dbReference type="SMART" id="SM00184">
    <property type="entry name" value="RING"/>
    <property type="match status" value="1"/>
</dbReference>
<dbReference type="PANTHER" id="PTHR12389">
    <property type="entry name" value="ZINC FINGER PROTEIN 294"/>
    <property type="match status" value="1"/>
</dbReference>
<dbReference type="InterPro" id="IPR011989">
    <property type="entry name" value="ARM-like"/>
</dbReference>
<evidence type="ECO:0000256" key="4">
    <source>
        <dbReference type="ARBA" id="ARBA00007997"/>
    </source>
</evidence>
<dbReference type="SUPFAM" id="SSF48371">
    <property type="entry name" value="ARM repeat"/>
    <property type="match status" value="1"/>
</dbReference>
<evidence type="ECO:0000256" key="7">
    <source>
        <dbReference type="ARBA" id="ARBA00022490"/>
    </source>
</evidence>
<gene>
    <name evidence="17" type="ORF">HDK90DRAFT_458238</name>
</gene>
<organism evidence="17 18">
    <name type="scientific">Phyllosticta capitalensis</name>
    <dbReference type="NCBI Taxonomy" id="121624"/>
    <lineage>
        <taxon>Eukaryota</taxon>
        <taxon>Fungi</taxon>
        <taxon>Dikarya</taxon>
        <taxon>Ascomycota</taxon>
        <taxon>Pezizomycotina</taxon>
        <taxon>Dothideomycetes</taxon>
        <taxon>Dothideomycetes incertae sedis</taxon>
        <taxon>Botryosphaeriales</taxon>
        <taxon>Phyllostictaceae</taxon>
        <taxon>Phyllosticta</taxon>
    </lineage>
</organism>
<name>A0ABR1YFM2_9PEZI</name>
<keyword evidence="13 15" id="KW-0862">Zinc</keyword>
<dbReference type="InterPro" id="IPR013083">
    <property type="entry name" value="Znf_RING/FYVE/PHD"/>
</dbReference>
<dbReference type="PROSITE" id="PS50089">
    <property type="entry name" value="ZF_RING_2"/>
    <property type="match status" value="1"/>
</dbReference>
<dbReference type="Gene3D" id="3.30.40.10">
    <property type="entry name" value="Zinc/RING finger domain, C3HC4 (zinc finger)"/>
    <property type="match status" value="1"/>
</dbReference>
<dbReference type="InterPro" id="IPR057030">
    <property type="entry name" value="TPR_Rkr-1"/>
</dbReference>
<comment type="subcellular location">
    <subcellularLocation>
        <location evidence="2">Cytoplasm</location>
        <location evidence="2">Cytosol</location>
    </subcellularLocation>
</comment>
<sequence>MSKRQVKSHASSSRAAASAFGGGFGSFSSFGSSASQLSYVSEPPDLSSISDANTVVLFKNLSKKDSTTKAKALEDLQIHITSPSGVEDAVLEAWVQLYPRTSIDSARRVRQLAHTVQGQIASACGKRIAKFMPKIVGAWLAGLYDNDKSVALAAQASFKAVFSTPEKMHNVRKAFQQNILEYCRTVIDKESVNSLSDERNTSKDDAEAKYNRVIASSLAVIASLLSELSPDELAKERESYEEAIQDGRLWDFSSYNDPAVRRAVHRLLRTCISKQQDVLSANLSTISQSYLGKALNSDQTGSSWDLTETLVVLTARFPTTWTEEYTSKKSPVTRRLRQFLKRGSQGGPKEYWENVAKILDSLPQEVLPSNSSEAVELLGALHAGIVNKDEPRANLAAAYSCYFKIVALTSARLSTEEQEKLLAEMVLPLVLHYIKPNQDTAVWAVPAPQAPGLVGRALAIPNMPTVILEPWKQTTKDLIEDMKTSLPAQSKDFEKSQNEVMGAGQRWALVTGKIVDYDLPPSVRSAIKESTRQLLKEALDLLSSRNGKPYCAAGIVAAMLQTFKLFLADDVEFEEALLAFVKNGIPSLFLSPSSSHLATILYSFSERPEFGQAWNATLEACINAPQPDVKLEAITSLLSSQAAEQSKLAVANPDLQAFILENFRSAGEGSTNWDFVNRILQHSTSALSDETVDTVLADLTQSLSVSNKATYALQGLSNIVQYNPDLVKRYVPTAQGSELLQKLVSITENPNDEVAEQATILEKRLKETLSDEQSRGALKNSIADVIARGLVDASANSVSPTTLVDLGKDLIQGSDLKNLDLVEGLLPSLSAWKTALEPFLSIPPHPTFAITNQLGGVVYLVGKQHVSPPKVARDAAGFSPALRMAAYTVKLFNETSVFDVLPAERRAQIYEQLLLTILLANDNLSRATSNNIWSRYNPQTENDALEIISDAQRLMTSWLEKSSRDEASAYYFVHSTLEFFRKSSEEVSPRGFYNAVAYSDVTAEIISLQGWQGKKAPQMELSLNAVKKTDETLLVAAFLVGNSAPLAASGSASRLCNELVAQLTGHDIAENSQEGLRLLAILNLIIHNQEGVVEMIAKQRLIFFVKHVIEWLDPESTLGLPLRAEAYRALVVLLPQMSDIYGDHWEQVLQSLTSFWGSAESFKETQLGFEEALPAIHASLKLYATLRSLKSDEDPNDDLVDAWKAQEHAAANGLVNLLKQSEGLDDYHHQPFKIVNELLSRQINQLPLTQVDNPTEASFHPKLYPLLLTESGSVQQAAFDLLHKAIPAAQEQISIDAALDKKAARLPDELLSLILEAPPKEAIASWDFQRAMPLSLRGYLFSWLLIFDHFTNSSYKVKTDYIEHLQSEGHVPALLDFLVEFLGHSKGKPADISKVDVTTYDAATAAADTPLADARHLASHLYFLVFNHLPSLAKSWWIDCKSRQTVLAVESWTERFISPHIIGGALAAVSAWATTDNASDGDAALTVKVNGRAKEVVAGYEVDEQFMTMAMRLPATYPLASVTVEGINRVAVSEHKWQSWLRAAQGVVVFSNGNLVDGLVAWRRNVVGALRGQSECAICYSIISADKQLPSKRCLTCKNLFHSSCLFKWFKSSNGSSCPLCRNPFNYG</sequence>
<keyword evidence="11 14" id="KW-0863">Zinc-finger</keyword>
<keyword evidence="12 15" id="KW-0833">Ubl conjugation pathway</keyword>
<keyword evidence="10" id="KW-0677">Repeat</keyword>
<dbReference type="CDD" id="cd16491">
    <property type="entry name" value="RING-CH-C4HC3_LTN1"/>
    <property type="match status" value="1"/>
</dbReference>
<evidence type="ECO:0000313" key="18">
    <source>
        <dbReference type="Proteomes" id="UP001492380"/>
    </source>
</evidence>
<evidence type="ECO:0000256" key="12">
    <source>
        <dbReference type="ARBA" id="ARBA00022786"/>
    </source>
</evidence>
<dbReference type="Pfam" id="PF13639">
    <property type="entry name" value="zf-RING_2"/>
    <property type="match status" value="1"/>
</dbReference>
<dbReference type="Gene3D" id="1.25.10.10">
    <property type="entry name" value="Leucine-rich Repeat Variant"/>
    <property type="match status" value="1"/>
</dbReference>
<dbReference type="InterPro" id="IPR054477">
    <property type="entry name" value="LTN1_E3_ligase_6th"/>
</dbReference>
<dbReference type="Pfam" id="PF23280">
    <property type="entry name" value="TPR_26"/>
    <property type="match status" value="1"/>
</dbReference>
<evidence type="ECO:0000256" key="5">
    <source>
        <dbReference type="ARBA" id="ARBA00012483"/>
    </source>
</evidence>
<evidence type="ECO:0000256" key="3">
    <source>
        <dbReference type="ARBA" id="ARBA00004906"/>
    </source>
</evidence>
<evidence type="ECO:0000256" key="2">
    <source>
        <dbReference type="ARBA" id="ARBA00004514"/>
    </source>
</evidence>
<dbReference type="InterPro" id="IPR011016">
    <property type="entry name" value="Znf_RING-CH"/>
</dbReference>
<dbReference type="EMBL" id="JBBWRZ010000010">
    <property type="protein sequence ID" value="KAK8227533.1"/>
    <property type="molecule type" value="Genomic_DNA"/>
</dbReference>
<accession>A0ABR1YFM2</accession>
<evidence type="ECO:0000256" key="15">
    <source>
        <dbReference type="RuleBase" id="RU367090"/>
    </source>
</evidence>
<proteinExistence type="inferred from homology"/>
<dbReference type="PANTHER" id="PTHR12389:SF0">
    <property type="entry name" value="E3 UBIQUITIN-PROTEIN LIGASE LISTERIN"/>
    <property type="match status" value="1"/>
</dbReference>
<dbReference type="Proteomes" id="UP001492380">
    <property type="component" value="Unassembled WGS sequence"/>
</dbReference>
<dbReference type="InterPro" id="IPR001841">
    <property type="entry name" value="Znf_RING"/>
</dbReference>
<dbReference type="Pfam" id="PF22958">
    <property type="entry name" value="Ltn1_1st"/>
    <property type="match status" value="1"/>
</dbReference>
<dbReference type="EC" id="2.3.2.27" evidence="5 15"/>
<dbReference type="SMART" id="SM01197">
    <property type="entry name" value="FANCL_C"/>
    <property type="match status" value="1"/>
</dbReference>
<dbReference type="InterPro" id="IPR039795">
    <property type="entry name" value="LTN1/Rkr1"/>
</dbReference>
<dbReference type="InterPro" id="IPR039804">
    <property type="entry name" value="RING-CH-C4HC3_LTN1"/>
</dbReference>
<evidence type="ECO:0000256" key="14">
    <source>
        <dbReference type="PROSITE-ProRule" id="PRU00175"/>
    </source>
</evidence>
<dbReference type="InterPro" id="IPR054478">
    <property type="entry name" value="LTN1_UBC"/>
</dbReference>
<protein>
    <recommendedName>
        <fullName evidence="6 15">E3 ubiquitin-protein ligase listerin</fullName>
        <ecNumber evidence="5 15">2.3.2.27</ecNumber>
    </recommendedName>
    <alternativeName>
        <fullName evidence="15">RING-type E3 ubiquitin transferase listerin</fullName>
    </alternativeName>
</protein>
<evidence type="ECO:0000256" key="9">
    <source>
        <dbReference type="ARBA" id="ARBA00022723"/>
    </source>
</evidence>
<dbReference type="SMART" id="SM00744">
    <property type="entry name" value="RINGv"/>
    <property type="match status" value="1"/>
</dbReference>
<keyword evidence="9 15" id="KW-0479">Metal-binding</keyword>
<evidence type="ECO:0000259" key="16">
    <source>
        <dbReference type="PROSITE" id="PS50089"/>
    </source>
</evidence>
<dbReference type="InterPro" id="IPR016024">
    <property type="entry name" value="ARM-type_fold"/>
</dbReference>
<keyword evidence="8 15" id="KW-0808">Transferase</keyword>
<dbReference type="Pfam" id="PF23009">
    <property type="entry name" value="UBC_like"/>
    <property type="match status" value="1"/>
</dbReference>
<reference evidence="17 18" key="1">
    <citation type="submission" date="2024-04" db="EMBL/GenBank/DDBJ databases">
        <title>Phyllosticta paracitricarpa is synonymous to the EU quarantine fungus P. citricarpa based on phylogenomic analyses.</title>
        <authorList>
            <consortium name="Lawrence Berkeley National Laboratory"/>
            <person name="Van Ingen-Buijs V.A."/>
            <person name="Van Westerhoven A.C."/>
            <person name="Haridas S."/>
            <person name="Skiadas P."/>
            <person name="Martin F."/>
            <person name="Groenewald J.Z."/>
            <person name="Crous P.W."/>
            <person name="Seidl M.F."/>
        </authorList>
    </citation>
    <scope>NUCLEOTIDE SEQUENCE [LARGE SCALE GENOMIC DNA]</scope>
    <source>
        <strain evidence="17 18">CBS 123374</strain>
    </source>
</reference>
<evidence type="ECO:0000256" key="10">
    <source>
        <dbReference type="ARBA" id="ARBA00022737"/>
    </source>
</evidence>